<keyword evidence="2" id="KW-1185">Reference proteome</keyword>
<dbReference type="AlphaFoldDB" id="A0A6J1DHC7"/>
<evidence type="ECO:0000313" key="3">
    <source>
        <dbReference type="RefSeq" id="XP_022152842.1"/>
    </source>
</evidence>
<evidence type="ECO:0000313" key="2">
    <source>
        <dbReference type="Proteomes" id="UP000504603"/>
    </source>
</evidence>
<accession>A0A6J1DHC7</accession>
<dbReference type="InterPro" id="IPR013103">
    <property type="entry name" value="RVT_2"/>
</dbReference>
<gene>
    <name evidence="3" type="primary">LOC111020462</name>
</gene>
<dbReference type="Pfam" id="PF07727">
    <property type="entry name" value="RVT_2"/>
    <property type="match status" value="1"/>
</dbReference>
<protein>
    <submittedName>
        <fullName evidence="3">Uncharacterized protein LOC111020462</fullName>
    </submittedName>
</protein>
<dbReference type="Proteomes" id="UP000504603">
    <property type="component" value="Unplaced"/>
</dbReference>
<name>A0A6J1DHC7_MOMCH</name>
<reference evidence="3" key="1">
    <citation type="submission" date="2025-08" db="UniProtKB">
        <authorList>
            <consortium name="RefSeq"/>
        </authorList>
    </citation>
    <scope>IDENTIFICATION</scope>
    <source>
        <strain evidence="3">OHB3-1</strain>
    </source>
</reference>
<feature type="domain" description="Reverse transcriptase Ty1/copia-type" evidence="1">
    <location>
        <begin position="32"/>
        <end position="116"/>
    </location>
</feature>
<dbReference type="OrthoDB" id="414945at2759"/>
<dbReference type="GeneID" id="111020462"/>
<dbReference type="RefSeq" id="XP_022152842.1">
    <property type="nucleotide sequence ID" value="XM_022297150.1"/>
</dbReference>
<organism evidence="2 3">
    <name type="scientific">Momordica charantia</name>
    <name type="common">Bitter gourd</name>
    <name type="synonym">Balsam pear</name>
    <dbReference type="NCBI Taxonomy" id="3673"/>
    <lineage>
        <taxon>Eukaryota</taxon>
        <taxon>Viridiplantae</taxon>
        <taxon>Streptophyta</taxon>
        <taxon>Embryophyta</taxon>
        <taxon>Tracheophyta</taxon>
        <taxon>Spermatophyta</taxon>
        <taxon>Magnoliopsida</taxon>
        <taxon>eudicotyledons</taxon>
        <taxon>Gunneridae</taxon>
        <taxon>Pentapetalae</taxon>
        <taxon>rosids</taxon>
        <taxon>fabids</taxon>
        <taxon>Cucurbitales</taxon>
        <taxon>Cucurbitaceae</taxon>
        <taxon>Momordiceae</taxon>
        <taxon>Momordica</taxon>
    </lineage>
</organism>
<dbReference type="KEGG" id="mcha:111020462"/>
<proteinExistence type="predicted"/>
<evidence type="ECO:0000259" key="1">
    <source>
        <dbReference type="Pfam" id="PF07727"/>
    </source>
</evidence>
<sequence>MPQPTGFIDSSRPHYVCKLQKSLVFVKLLENGDLKILILILDDIIVTENNLCLIQRFIDKLNNIFALKDFGHLNFFLGIEVYRDTHGIYLIQQKYSATLLKRLGFENLKPTATPTIHGKHLSAHDGQPIENPTLYRSAIGGIGEFVEGKSSAFKDVKVLLEYDRKMHLCRSLKPLRML</sequence>